<feature type="binding site" evidence="10">
    <location>
        <position position="171"/>
    </location>
    <ligand>
        <name>Na(+)</name>
        <dbReference type="ChEBI" id="CHEBI:29101"/>
    </ligand>
</feature>
<feature type="binding site" evidence="10">
    <location>
        <position position="168"/>
    </location>
    <ligand>
        <name>Na(+)</name>
        <dbReference type="ChEBI" id="CHEBI:29101"/>
    </ligand>
</feature>
<comment type="subcellular location">
    <subcellularLocation>
        <location evidence="1 10">Cytoplasm</location>
    </subcellularLocation>
</comment>
<comment type="subunit">
    <text evidence="10">A double ring-shaped homohexamer of HslV is capped on each side by a ring-shaped HslU homohexamer. The assembly of the HslU/HslV complex is dependent on binding of ATP.</text>
</comment>
<dbReference type="PANTHER" id="PTHR32194:SF0">
    <property type="entry name" value="ATP-DEPENDENT PROTEASE SUBUNIT HSLV"/>
    <property type="match status" value="1"/>
</dbReference>
<keyword evidence="4 10" id="KW-0021">Allosteric enzyme</keyword>
<dbReference type="InterPro" id="IPR029055">
    <property type="entry name" value="Ntn_hydrolases_N"/>
</dbReference>
<evidence type="ECO:0000256" key="10">
    <source>
        <dbReference type="HAMAP-Rule" id="MF_00248"/>
    </source>
</evidence>
<dbReference type="InterPro" id="IPR001353">
    <property type="entry name" value="Proteasome_sua/b"/>
</dbReference>
<dbReference type="GO" id="GO:0006508">
    <property type="term" value="P:proteolysis"/>
    <property type="evidence" value="ECO:0007669"/>
    <property type="project" value="UniProtKB-KW"/>
</dbReference>
<evidence type="ECO:0000256" key="4">
    <source>
        <dbReference type="ARBA" id="ARBA00022533"/>
    </source>
</evidence>
<comment type="similarity">
    <text evidence="2 10">Belongs to the peptidase T1B family. HslV subfamily.</text>
</comment>
<dbReference type="Pfam" id="PF00227">
    <property type="entry name" value="Proteasome"/>
    <property type="match status" value="1"/>
</dbReference>
<evidence type="ECO:0000256" key="2">
    <source>
        <dbReference type="ARBA" id="ARBA00006053"/>
    </source>
</evidence>
<dbReference type="NCBIfam" id="TIGR03692">
    <property type="entry name" value="ATP_dep_HslV"/>
    <property type="match status" value="1"/>
</dbReference>
<evidence type="ECO:0000313" key="11">
    <source>
        <dbReference type="EMBL" id="MFC5570240.1"/>
    </source>
</evidence>
<comment type="function">
    <text evidence="10">Protease subunit of a proteasome-like degradation complex believed to be a general protein degrading machinery.</text>
</comment>
<protein>
    <recommendedName>
        <fullName evidence="10">ATP-dependent protease subunit HslV</fullName>
        <ecNumber evidence="10">3.4.25.2</ecNumber>
    </recommendedName>
</protein>
<evidence type="ECO:0000256" key="9">
    <source>
        <dbReference type="ARBA" id="ARBA00023053"/>
    </source>
</evidence>
<evidence type="ECO:0000256" key="3">
    <source>
        <dbReference type="ARBA" id="ARBA00022490"/>
    </source>
</evidence>
<dbReference type="PROSITE" id="PS51476">
    <property type="entry name" value="PROTEASOME_BETA_2"/>
    <property type="match status" value="1"/>
</dbReference>
<evidence type="ECO:0000256" key="6">
    <source>
        <dbReference type="ARBA" id="ARBA00022698"/>
    </source>
</evidence>
<dbReference type="GO" id="GO:0008233">
    <property type="term" value="F:peptidase activity"/>
    <property type="evidence" value="ECO:0007669"/>
    <property type="project" value="UniProtKB-KW"/>
</dbReference>
<organism evidence="11 12">
    <name type="scientific">Lysobacter yangpyeongensis</name>
    <dbReference type="NCBI Taxonomy" id="346182"/>
    <lineage>
        <taxon>Bacteria</taxon>
        <taxon>Pseudomonadati</taxon>
        <taxon>Pseudomonadota</taxon>
        <taxon>Gammaproteobacteria</taxon>
        <taxon>Lysobacterales</taxon>
        <taxon>Lysobacteraceae</taxon>
        <taxon>Lysobacter</taxon>
    </lineage>
</organism>
<keyword evidence="7 10" id="KW-0479">Metal-binding</keyword>
<comment type="caution">
    <text evidence="11">The sequence shown here is derived from an EMBL/GenBank/DDBJ whole genome shotgun (WGS) entry which is preliminary data.</text>
</comment>
<feature type="binding site" evidence="10">
    <location>
        <position position="174"/>
    </location>
    <ligand>
        <name>Na(+)</name>
        <dbReference type="ChEBI" id="CHEBI:29101"/>
    </ligand>
</feature>
<evidence type="ECO:0000256" key="7">
    <source>
        <dbReference type="ARBA" id="ARBA00022723"/>
    </source>
</evidence>
<dbReference type="PANTHER" id="PTHR32194">
    <property type="entry name" value="METALLOPROTEASE TLDD"/>
    <property type="match status" value="1"/>
</dbReference>
<reference evidence="12" key="1">
    <citation type="journal article" date="2019" name="Int. J. Syst. Evol. Microbiol.">
        <title>The Global Catalogue of Microorganisms (GCM) 10K type strain sequencing project: providing services to taxonomists for standard genome sequencing and annotation.</title>
        <authorList>
            <consortium name="The Broad Institute Genomics Platform"/>
            <consortium name="The Broad Institute Genome Sequencing Center for Infectious Disease"/>
            <person name="Wu L."/>
            <person name="Ma J."/>
        </authorList>
    </citation>
    <scope>NUCLEOTIDE SEQUENCE [LARGE SCALE GENOMIC DNA]</scope>
    <source>
        <strain evidence="12">KACC 11407</strain>
    </source>
</reference>
<sequence length="185" mass="19643">MDPSRNPDVFHATTIVSVRRNGRVAVAGDGQVTLGHTVMKSNARKVRRLGRDGQVLAGFAGAAADAFTLFELFEAKLEKHGQLTRAAVELAKEWRTERRLGKLEALLIVADRETSLIVGGTGDVIEPEDGIVAIGSGGPYALSAARALAAHTELDAKAIATEALNIAGDICIYTNRNIVVEELGE</sequence>
<keyword evidence="8 10" id="KW-0378">Hydrolase</keyword>
<proteinExistence type="inferred from homology"/>
<dbReference type="PIRSF" id="PIRSF039093">
    <property type="entry name" value="HslV"/>
    <property type="match status" value="1"/>
</dbReference>
<evidence type="ECO:0000256" key="1">
    <source>
        <dbReference type="ARBA" id="ARBA00004496"/>
    </source>
</evidence>
<evidence type="ECO:0000313" key="12">
    <source>
        <dbReference type="Proteomes" id="UP001596036"/>
    </source>
</evidence>
<feature type="active site" evidence="10">
    <location>
        <position position="13"/>
    </location>
</feature>
<dbReference type="EMBL" id="JBHSNM010000002">
    <property type="protein sequence ID" value="MFC5570240.1"/>
    <property type="molecule type" value="Genomic_DNA"/>
</dbReference>
<evidence type="ECO:0000256" key="8">
    <source>
        <dbReference type="ARBA" id="ARBA00022801"/>
    </source>
</evidence>
<dbReference type="RefSeq" id="WP_386754602.1">
    <property type="nucleotide sequence ID" value="NZ_JBHSNM010000002.1"/>
</dbReference>
<dbReference type="SUPFAM" id="SSF56235">
    <property type="entry name" value="N-terminal nucleophile aminohydrolases (Ntn hydrolases)"/>
    <property type="match status" value="1"/>
</dbReference>
<name>A0ABW0SNA6_9GAMM</name>
<dbReference type="Gene3D" id="3.60.20.10">
    <property type="entry name" value="Glutamine Phosphoribosylpyrophosphate, subunit 1, domain 1"/>
    <property type="match status" value="1"/>
</dbReference>
<accession>A0ABW0SNA6</accession>
<dbReference type="Proteomes" id="UP001596036">
    <property type="component" value="Unassembled WGS sequence"/>
</dbReference>
<keyword evidence="9 10" id="KW-0915">Sodium</keyword>
<dbReference type="InterPro" id="IPR022281">
    <property type="entry name" value="ATP-dep_Prtase_HsIV_su"/>
</dbReference>
<keyword evidence="6 10" id="KW-0888">Threonine protease</keyword>
<comment type="catalytic activity">
    <reaction evidence="10">
        <text>ATP-dependent cleavage of peptide bonds with broad specificity.</text>
        <dbReference type="EC" id="3.4.25.2"/>
    </reaction>
</comment>
<keyword evidence="12" id="KW-1185">Reference proteome</keyword>
<evidence type="ECO:0000256" key="5">
    <source>
        <dbReference type="ARBA" id="ARBA00022670"/>
    </source>
</evidence>
<dbReference type="InterPro" id="IPR023333">
    <property type="entry name" value="Proteasome_suB-type"/>
</dbReference>
<dbReference type="NCBIfam" id="NF003964">
    <property type="entry name" value="PRK05456.1"/>
    <property type="match status" value="1"/>
</dbReference>
<gene>
    <name evidence="10 11" type="primary">hslV</name>
    <name evidence="11" type="ORF">ACFPN1_09235</name>
</gene>
<keyword evidence="3 10" id="KW-0963">Cytoplasm</keyword>
<dbReference type="EC" id="3.4.25.2" evidence="10"/>
<keyword evidence="5 10" id="KW-0645">Protease</keyword>
<comment type="activity regulation">
    <text evidence="10">Allosterically activated by HslU binding.</text>
</comment>
<dbReference type="HAMAP" id="MF_00248">
    <property type="entry name" value="HslV"/>
    <property type="match status" value="1"/>
</dbReference>